<comment type="caution">
    <text evidence="1">The sequence shown here is derived from an EMBL/GenBank/DDBJ whole genome shotgun (WGS) entry which is preliminary data.</text>
</comment>
<proteinExistence type="predicted"/>
<accession>A0ABS6KE15</accession>
<dbReference type="RefSeq" id="WP_238727507.1">
    <property type="nucleotide sequence ID" value="NZ_JAHQCX010000023.1"/>
</dbReference>
<evidence type="ECO:0000313" key="2">
    <source>
        <dbReference type="Proteomes" id="UP001314681"/>
    </source>
</evidence>
<gene>
    <name evidence="1" type="ORF">KTH90_22495</name>
</gene>
<organism evidence="1 2">
    <name type="scientific">Diplocloster modestus</name>
    <dbReference type="NCBI Taxonomy" id="2850322"/>
    <lineage>
        <taxon>Bacteria</taxon>
        <taxon>Bacillati</taxon>
        <taxon>Bacillota</taxon>
        <taxon>Clostridia</taxon>
        <taxon>Lachnospirales</taxon>
        <taxon>Lachnospiraceae</taxon>
        <taxon>Diplocloster</taxon>
    </lineage>
</organism>
<dbReference type="Proteomes" id="UP001314681">
    <property type="component" value="Unassembled WGS sequence"/>
</dbReference>
<sequence length="53" mass="5583">MLQLNTDDHGKRPSEMQEAEGIGGVFGAWMDLGGSPWGDGVKVTGVKPLEAGR</sequence>
<name>A0ABS6KE15_9FIRM</name>
<dbReference type="EMBL" id="JAHQCX010000023">
    <property type="protein sequence ID" value="MBU9728765.1"/>
    <property type="molecule type" value="Genomic_DNA"/>
</dbReference>
<keyword evidence="2" id="KW-1185">Reference proteome</keyword>
<protein>
    <submittedName>
        <fullName evidence="1">Uncharacterized protein</fullName>
    </submittedName>
</protein>
<evidence type="ECO:0000313" key="1">
    <source>
        <dbReference type="EMBL" id="MBU9728765.1"/>
    </source>
</evidence>
<reference evidence="1 2" key="1">
    <citation type="submission" date="2021-06" db="EMBL/GenBank/DDBJ databases">
        <title>Description of novel taxa of the family Lachnospiraceae.</title>
        <authorList>
            <person name="Chaplin A.V."/>
            <person name="Sokolova S.R."/>
            <person name="Pikina A.P."/>
            <person name="Korzhanova M."/>
            <person name="Belova V."/>
            <person name="Korostin D."/>
            <person name="Efimov B.A."/>
        </authorList>
    </citation>
    <scope>NUCLEOTIDE SEQUENCE [LARGE SCALE GENOMIC DNA]</scope>
    <source>
        <strain evidence="1 2">ASD4241</strain>
    </source>
</reference>